<dbReference type="Pfam" id="PF00856">
    <property type="entry name" value="SET"/>
    <property type="match status" value="1"/>
</dbReference>
<reference evidence="4" key="2">
    <citation type="submission" date="2012-11" db="EMBL/GenBank/DDBJ databases">
        <authorList>
            <person name="Kuo A."/>
            <person name="Curtis B.A."/>
            <person name="Tanifuji G."/>
            <person name="Burki F."/>
            <person name="Gruber A."/>
            <person name="Irimia M."/>
            <person name="Maruyama S."/>
            <person name="Arias M.C."/>
            <person name="Ball S.G."/>
            <person name="Gile G.H."/>
            <person name="Hirakawa Y."/>
            <person name="Hopkins J.F."/>
            <person name="Rensing S.A."/>
            <person name="Schmutz J."/>
            <person name="Symeonidi A."/>
            <person name="Elias M."/>
            <person name="Eveleigh R.J."/>
            <person name="Herman E.K."/>
            <person name="Klute M.J."/>
            <person name="Nakayama T."/>
            <person name="Obornik M."/>
            <person name="Reyes-Prieto A."/>
            <person name="Armbrust E.V."/>
            <person name="Aves S.J."/>
            <person name="Beiko R.G."/>
            <person name="Coutinho P."/>
            <person name="Dacks J.B."/>
            <person name="Durnford D.G."/>
            <person name="Fast N.M."/>
            <person name="Green B.R."/>
            <person name="Grisdale C."/>
            <person name="Hempe F."/>
            <person name="Henrissat B."/>
            <person name="Hoppner M.P."/>
            <person name="Ishida K.-I."/>
            <person name="Kim E."/>
            <person name="Koreny L."/>
            <person name="Kroth P.G."/>
            <person name="Liu Y."/>
            <person name="Malik S.-B."/>
            <person name="Maier U.G."/>
            <person name="McRose D."/>
            <person name="Mock T."/>
            <person name="Neilson J.A."/>
            <person name="Onodera N.T."/>
            <person name="Poole A.M."/>
            <person name="Pritham E.J."/>
            <person name="Richards T.A."/>
            <person name="Rocap G."/>
            <person name="Roy S.W."/>
            <person name="Sarai C."/>
            <person name="Schaack S."/>
            <person name="Shirato S."/>
            <person name="Slamovits C.H."/>
            <person name="Spencer D.F."/>
            <person name="Suzuki S."/>
            <person name="Worden A.Z."/>
            <person name="Zauner S."/>
            <person name="Barry K."/>
            <person name="Bell C."/>
            <person name="Bharti A.K."/>
            <person name="Crow J.A."/>
            <person name="Grimwood J."/>
            <person name="Kramer R."/>
            <person name="Lindquist E."/>
            <person name="Lucas S."/>
            <person name="Salamov A."/>
            <person name="McFadden G.I."/>
            <person name="Lane C.E."/>
            <person name="Keeling P.J."/>
            <person name="Gray M.W."/>
            <person name="Grigoriev I.V."/>
            <person name="Archibald J.M."/>
        </authorList>
    </citation>
    <scope>NUCLEOTIDE SEQUENCE</scope>
    <source>
        <strain evidence="4">CCMP2712</strain>
    </source>
</reference>
<sequence>MRERRLGPSSKYYDKIRTLPLSVDVCWAWKEDEQQWLEGTELELVSRRKLGRMRREYQEAVEPLGEGWTFDTYLHACATSISHANPWFGVSMVSFVDMGNHDDEPDVEFRQKGKQVVGTAVKSIRPGKEIYQSYGDLGVADLIYR</sequence>
<evidence type="ECO:0000313" key="3">
    <source>
        <dbReference type="EnsemblProtists" id="EKX43175"/>
    </source>
</evidence>
<evidence type="ECO:0000313" key="4">
    <source>
        <dbReference type="Proteomes" id="UP000011087"/>
    </source>
</evidence>
<dbReference type="PANTHER" id="PTHR13271">
    <property type="entry name" value="UNCHARACTERIZED PUTATIVE METHYLTRANSFERASE"/>
    <property type="match status" value="1"/>
</dbReference>
<dbReference type="HOGENOM" id="CLU_1790605_0_0_1"/>
<evidence type="ECO:0000313" key="2">
    <source>
        <dbReference type="EMBL" id="EKX43175.1"/>
    </source>
</evidence>
<protein>
    <recommendedName>
        <fullName evidence="1">SET domain-containing protein</fullName>
    </recommendedName>
</protein>
<dbReference type="GeneID" id="17299797"/>
<dbReference type="eggNOG" id="ENOG502SEAI">
    <property type="taxonomic scope" value="Eukaryota"/>
</dbReference>
<dbReference type="EMBL" id="JH993012">
    <property type="protein sequence ID" value="EKX43175.1"/>
    <property type="molecule type" value="Genomic_DNA"/>
</dbReference>
<dbReference type="Gene3D" id="3.90.1410.10">
    <property type="entry name" value="set domain protein methyltransferase, domain 1"/>
    <property type="match status" value="1"/>
</dbReference>
<dbReference type="OrthoDB" id="441812at2759"/>
<dbReference type="InterPro" id="IPR046341">
    <property type="entry name" value="SET_dom_sf"/>
</dbReference>
<reference evidence="2 4" key="1">
    <citation type="journal article" date="2012" name="Nature">
        <title>Algal genomes reveal evolutionary mosaicism and the fate of nucleomorphs.</title>
        <authorList>
            <consortium name="DOE Joint Genome Institute"/>
            <person name="Curtis B.A."/>
            <person name="Tanifuji G."/>
            <person name="Burki F."/>
            <person name="Gruber A."/>
            <person name="Irimia M."/>
            <person name="Maruyama S."/>
            <person name="Arias M.C."/>
            <person name="Ball S.G."/>
            <person name="Gile G.H."/>
            <person name="Hirakawa Y."/>
            <person name="Hopkins J.F."/>
            <person name="Kuo A."/>
            <person name="Rensing S.A."/>
            <person name="Schmutz J."/>
            <person name="Symeonidi A."/>
            <person name="Elias M."/>
            <person name="Eveleigh R.J."/>
            <person name="Herman E.K."/>
            <person name="Klute M.J."/>
            <person name="Nakayama T."/>
            <person name="Obornik M."/>
            <person name="Reyes-Prieto A."/>
            <person name="Armbrust E.V."/>
            <person name="Aves S.J."/>
            <person name="Beiko R.G."/>
            <person name="Coutinho P."/>
            <person name="Dacks J.B."/>
            <person name="Durnford D.G."/>
            <person name="Fast N.M."/>
            <person name="Green B.R."/>
            <person name="Grisdale C.J."/>
            <person name="Hempel F."/>
            <person name="Henrissat B."/>
            <person name="Hoppner M.P."/>
            <person name="Ishida K."/>
            <person name="Kim E."/>
            <person name="Koreny L."/>
            <person name="Kroth P.G."/>
            <person name="Liu Y."/>
            <person name="Malik S.B."/>
            <person name="Maier U.G."/>
            <person name="McRose D."/>
            <person name="Mock T."/>
            <person name="Neilson J.A."/>
            <person name="Onodera N.T."/>
            <person name="Poole A.M."/>
            <person name="Pritham E.J."/>
            <person name="Richards T.A."/>
            <person name="Rocap G."/>
            <person name="Roy S.W."/>
            <person name="Sarai C."/>
            <person name="Schaack S."/>
            <person name="Shirato S."/>
            <person name="Slamovits C.H."/>
            <person name="Spencer D.F."/>
            <person name="Suzuki S."/>
            <person name="Worden A.Z."/>
            <person name="Zauner S."/>
            <person name="Barry K."/>
            <person name="Bell C."/>
            <person name="Bharti A.K."/>
            <person name="Crow J.A."/>
            <person name="Grimwood J."/>
            <person name="Kramer R."/>
            <person name="Lindquist E."/>
            <person name="Lucas S."/>
            <person name="Salamov A."/>
            <person name="McFadden G.I."/>
            <person name="Lane C.E."/>
            <person name="Keeling P.J."/>
            <person name="Gray M.W."/>
            <person name="Grigoriev I.V."/>
            <person name="Archibald J.M."/>
        </authorList>
    </citation>
    <scope>NUCLEOTIDE SEQUENCE</scope>
    <source>
        <strain evidence="2 4">CCMP2712</strain>
    </source>
</reference>
<dbReference type="Proteomes" id="UP000011087">
    <property type="component" value="Unassembled WGS sequence"/>
</dbReference>
<dbReference type="GO" id="GO:0016279">
    <property type="term" value="F:protein-lysine N-methyltransferase activity"/>
    <property type="evidence" value="ECO:0007669"/>
    <property type="project" value="TreeGrafter"/>
</dbReference>
<evidence type="ECO:0000259" key="1">
    <source>
        <dbReference type="Pfam" id="PF00856"/>
    </source>
</evidence>
<dbReference type="AlphaFoldDB" id="L1J511"/>
<dbReference type="PANTHER" id="PTHR13271:SF34">
    <property type="entry name" value="N-LYSINE METHYLTRANSFERASE SETD6"/>
    <property type="match status" value="1"/>
</dbReference>
<dbReference type="SUPFAM" id="SSF82199">
    <property type="entry name" value="SET domain"/>
    <property type="match status" value="1"/>
</dbReference>
<keyword evidence="4" id="KW-1185">Reference proteome</keyword>
<gene>
    <name evidence="2" type="ORF">GUITHDRAFT_73393</name>
</gene>
<name>L1J511_GUITC</name>
<feature type="domain" description="SET" evidence="1">
    <location>
        <begin position="61"/>
        <end position="135"/>
    </location>
</feature>
<dbReference type="GO" id="GO:0005634">
    <property type="term" value="C:nucleus"/>
    <property type="evidence" value="ECO:0007669"/>
    <property type="project" value="TreeGrafter"/>
</dbReference>
<dbReference type="PaxDb" id="55529-EKX43175"/>
<organism evidence="2">
    <name type="scientific">Guillardia theta (strain CCMP2712)</name>
    <name type="common">Cryptophyte</name>
    <dbReference type="NCBI Taxonomy" id="905079"/>
    <lineage>
        <taxon>Eukaryota</taxon>
        <taxon>Cryptophyceae</taxon>
        <taxon>Pyrenomonadales</taxon>
        <taxon>Geminigeraceae</taxon>
        <taxon>Guillardia</taxon>
    </lineage>
</organism>
<dbReference type="CDD" id="cd10527">
    <property type="entry name" value="SET_LSMT"/>
    <property type="match status" value="1"/>
</dbReference>
<reference evidence="3" key="3">
    <citation type="submission" date="2015-06" db="UniProtKB">
        <authorList>
            <consortium name="EnsemblProtists"/>
        </authorList>
    </citation>
    <scope>IDENTIFICATION</scope>
</reference>
<proteinExistence type="predicted"/>
<accession>L1J511</accession>
<dbReference type="InterPro" id="IPR001214">
    <property type="entry name" value="SET_dom"/>
</dbReference>
<dbReference type="KEGG" id="gtt:GUITHDRAFT_73393"/>
<dbReference type="RefSeq" id="XP_005830155.1">
    <property type="nucleotide sequence ID" value="XM_005830098.1"/>
</dbReference>
<dbReference type="InterPro" id="IPR050600">
    <property type="entry name" value="SETD3_SETD6_MTase"/>
</dbReference>
<dbReference type="EnsemblProtists" id="EKX43175">
    <property type="protein sequence ID" value="EKX43175"/>
    <property type="gene ID" value="GUITHDRAFT_73393"/>
</dbReference>